<dbReference type="InterPro" id="IPR027417">
    <property type="entry name" value="P-loop_NTPase"/>
</dbReference>
<evidence type="ECO:0000313" key="9">
    <source>
        <dbReference type="EMBL" id="EST43248.1"/>
    </source>
</evidence>
<evidence type="ECO:0000259" key="7">
    <source>
        <dbReference type="PROSITE" id="PS51192"/>
    </source>
</evidence>
<dbReference type="Proteomes" id="UP000018208">
    <property type="component" value="Unassembled WGS sequence"/>
</dbReference>
<dbReference type="InterPro" id="IPR001650">
    <property type="entry name" value="Helicase_C-like"/>
</dbReference>
<comment type="subcellular location">
    <subcellularLocation>
        <location evidence="1">Nucleus</location>
    </subcellularLocation>
</comment>
<keyword evidence="9" id="KW-0347">Helicase</keyword>
<dbReference type="CDD" id="cd15566">
    <property type="entry name" value="PHD3_NSD"/>
    <property type="match status" value="1"/>
</dbReference>
<dbReference type="Pfam" id="PF13831">
    <property type="entry name" value="PHD_2"/>
    <property type="match status" value="1"/>
</dbReference>
<dbReference type="PROSITE" id="PS51192">
    <property type="entry name" value="HELICASE_ATP_BIND_1"/>
    <property type="match status" value="1"/>
</dbReference>
<evidence type="ECO:0000256" key="6">
    <source>
        <dbReference type="ARBA" id="ARBA00023242"/>
    </source>
</evidence>
<keyword evidence="3" id="KW-0863">Zinc-finger</keyword>
<dbReference type="SMART" id="SM00487">
    <property type="entry name" value="DEXDc"/>
    <property type="match status" value="1"/>
</dbReference>
<dbReference type="InterPro" id="IPR001965">
    <property type="entry name" value="Znf_PHD"/>
</dbReference>
<dbReference type="CDD" id="cd18793">
    <property type="entry name" value="SF2_C_SNF"/>
    <property type="match status" value="1"/>
</dbReference>
<keyword evidence="11" id="KW-1185">Reference proteome</keyword>
<dbReference type="GO" id="GO:0005634">
    <property type="term" value="C:nucleus"/>
    <property type="evidence" value="ECO:0007669"/>
    <property type="project" value="UniProtKB-SubCell"/>
</dbReference>
<dbReference type="CDD" id="cd17919">
    <property type="entry name" value="DEXHc_Snf"/>
    <property type="match status" value="1"/>
</dbReference>
<dbReference type="InterPro" id="IPR049730">
    <property type="entry name" value="SNF2/RAD54-like_C"/>
</dbReference>
<dbReference type="GO" id="GO:0003682">
    <property type="term" value="F:chromatin binding"/>
    <property type="evidence" value="ECO:0007669"/>
    <property type="project" value="TreeGrafter"/>
</dbReference>
<dbReference type="GO" id="GO:0042393">
    <property type="term" value="F:histone binding"/>
    <property type="evidence" value="ECO:0007669"/>
    <property type="project" value="TreeGrafter"/>
</dbReference>
<dbReference type="GO" id="GO:0003677">
    <property type="term" value="F:DNA binding"/>
    <property type="evidence" value="ECO:0007669"/>
    <property type="project" value="UniProtKB-KW"/>
</dbReference>
<evidence type="ECO:0000256" key="5">
    <source>
        <dbReference type="ARBA" id="ARBA00022833"/>
    </source>
</evidence>
<dbReference type="OrthoDB" id="448448at2759"/>
<keyword evidence="9" id="KW-0067">ATP-binding</keyword>
<name>V6LG44_9EUKA</name>
<evidence type="ECO:0000313" key="10">
    <source>
        <dbReference type="EMBL" id="KAH0571162.1"/>
    </source>
</evidence>
<keyword evidence="2" id="KW-0479">Metal-binding</keyword>
<dbReference type="PROSITE" id="PS51194">
    <property type="entry name" value="HELICASE_CTER"/>
    <property type="match status" value="1"/>
</dbReference>
<organism evidence="9">
    <name type="scientific">Spironucleus salmonicida</name>
    <dbReference type="NCBI Taxonomy" id="348837"/>
    <lineage>
        <taxon>Eukaryota</taxon>
        <taxon>Metamonada</taxon>
        <taxon>Diplomonadida</taxon>
        <taxon>Hexamitidae</taxon>
        <taxon>Hexamitinae</taxon>
        <taxon>Spironucleus</taxon>
    </lineage>
</organism>
<dbReference type="InterPro" id="IPR011011">
    <property type="entry name" value="Znf_FYVE_PHD"/>
</dbReference>
<keyword evidence="9" id="KW-0547">Nucleotide-binding</keyword>
<dbReference type="InterPro" id="IPR000330">
    <property type="entry name" value="SNF2_N"/>
</dbReference>
<dbReference type="GO" id="GO:0008270">
    <property type="term" value="F:zinc ion binding"/>
    <property type="evidence" value="ECO:0007669"/>
    <property type="project" value="UniProtKB-KW"/>
</dbReference>
<dbReference type="InterPro" id="IPR038718">
    <property type="entry name" value="SNF2-like_sf"/>
</dbReference>
<dbReference type="InterPro" id="IPR014001">
    <property type="entry name" value="Helicase_ATP-bd"/>
</dbReference>
<dbReference type="InterPro" id="IPR019787">
    <property type="entry name" value="Znf_PHD-finger"/>
</dbReference>
<dbReference type="SMART" id="SM00249">
    <property type="entry name" value="PHD"/>
    <property type="match status" value="2"/>
</dbReference>
<evidence type="ECO:0000256" key="2">
    <source>
        <dbReference type="ARBA" id="ARBA00022723"/>
    </source>
</evidence>
<evidence type="ECO:0000259" key="8">
    <source>
        <dbReference type="PROSITE" id="PS51194"/>
    </source>
</evidence>
<dbReference type="GO" id="GO:0140658">
    <property type="term" value="F:ATP-dependent chromatin remodeler activity"/>
    <property type="evidence" value="ECO:0007669"/>
    <property type="project" value="TreeGrafter"/>
</dbReference>
<feature type="domain" description="Helicase C-terminal" evidence="8">
    <location>
        <begin position="1002"/>
        <end position="1151"/>
    </location>
</feature>
<feature type="domain" description="Helicase ATP-binding" evidence="7">
    <location>
        <begin position="590"/>
        <end position="862"/>
    </location>
</feature>
<gene>
    <name evidence="9" type="ORF">SS50377_16913</name>
    <name evidence="10" type="ORF">SS50377_27462</name>
</gene>
<keyword evidence="4" id="KW-0378">Hydrolase</keyword>
<keyword evidence="9" id="KW-0238">DNA-binding</keyword>
<evidence type="ECO:0000313" key="11">
    <source>
        <dbReference type="Proteomes" id="UP000018208"/>
    </source>
</evidence>
<dbReference type="GO" id="GO:0004386">
    <property type="term" value="F:helicase activity"/>
    <property type="evidence" value="ECO:0007669"/>
    <property type="project" value="UniProtKB-KW"/>
</dbReference>
<dbReference type="EMBL" id="AUWU02000007">
    <property type="protein sequence ID" value="KAH0571162.1"/>
    <property type="molecule type" value="Genomic_DNA"/>
</dbReference>
<keyword evidence="6" id="KW-0539">Nucleus</keyword>
<dbReference type="SMART" id="SM00490">
    <property type="entry name" value="HELICc"/>
    <property type="match status" value="1"/>
</dbReference>
<dbReference type="SUPFAM" id="SSF57903">
    <property type="entry name" value="FYVE/PHD zinc finger"/>
    <property type="match status" value="1"/>
</dbReference>
<dbReference type="Pfam" id="PF00176">
    <property type="entry name" value="SNF2-rel_dom"/>
    <property type="match status" value="1"/>
</dbReference>
<dbReference type="Gene3D" id="3.30.40.10">
    <property type="entry name" value="Zinc/RING finger domain, C3HC4 (zinc finger)"/>
    <property type="match status" value="1"/>
</dbReference>
<reference evidence="9 10" key="1">
    <citation type="journal article" date="2014" name="PLoS Genet.">
        <title>The Genome of Spironucleus salmonicida Highlights a Fish Pathogen Adapted to Fluctuating Environments.</title>
        <authorList>
            <person name="Xu F."/>
            <person name="Jerlstrom-Hultqvist J."/>
            <person name="Einarsson E."/>
            <person name="Astvaldsson A."/>
            <person name="Svard S.G."/>
            <person name="Andersson J.O."/>
        </authorList>
    </citation>
    <scope>NUCLEOTIDE SEQUENCE</scope>
    <source>
        <strain evidence="10">ATCC 50377</strain>
    </source>
</reference>
<sequence length="2322" mass="268145">MNPNLHSYSVSLEPYVTISKALEDPIQGFQHIQEQGQEEHNSRFSQFQHIENQCKQFSQDQCTQFVSTIQTPPIYYPKIIPTKACSSNGVSFRTQIEQSQGSSNHEFCTKCQKINKNLQVWSCPECQKLFHFECLPKHQRSFYADQQDPHFTIPQKDLINGTNSISEIQQEDIKNYYEVDGHYLISNEVVIHGAVYCPDCFEKSCHSCRGGGDTLSCVNCGVCFHAECAGVTEINKRGFVCELCKIDGGISTVDKILSIKVLSREELEHVMVEQLKKKYEQYNETLSFKQNYDTYMNLYPMRVPTNIYLADRIYFLVKLNFQSYWRVKWIAHSRIQYIARARLSAVNLLNCLTVYKGIEREFGLDRVVQMNEINTKLGIQQSNEILKVFDSDSEESGCQTEFQEPEDNKYVSNSKLAEGFENYMQVNPDDFVMTALPPKYQNLIKQYLEMSPQFVQDSVVNYAKVLHTNGVPPSFLIPDQIIARNNTTFLVRWLGGNFEESTFESVYFLLPYGRTQILQFLIDTLGVKRNSLFQLIGLSLSQKTWVEQREERIVKGRLGEYRPLIATPPYLALGGKNLYDFQLLGINWLLFTHNIKRGVLFCDQMGLGKSIQVCGFLASLTEYGCFGTHLIICPTSTINNWVRELRKWVPFLSLGLIEVTDTVGIEYVIRTGIKGAMRNYYDSQSDVTVQDVGVTFNQTNSDSDAECRSSRQRLMDYIVEITQNKENNEKRQNTPEEAVSFQFASKNARQFNGSKHFDIIIMSYETTTNLMRKKIDPITYKDKTGKFYTQTYPNHWQALLQSQGPFSTLICDEGHRLKGGLKNQVYAVLDHIKAKQRVILTGTPVQNNFEEFVNLLSFIEPNVFTEPKCVLLTKYAEDASSLIIPPEQRKQSLALLHEMVKPHVLIRSHKDVFADPVTKAEILIPVDMTKRQKLIYSKMLYDDRFKLTEKRLFKQRASMLRNTAVSLRHVCNHPVLLDRRYAKIVSNMEIEEFLDMSAKMKMVDRLLIGIHKRCRKVLIFSQFVMVLNVLEILLKKREYNFCRLDGSVHSSDRQQLIDRFNDPANNITVFILSTNSGGMGINLQAAQDVIIFDASWNPQNDLQAMHRAARIGQTQIVRVYKIFCRDTIDQRILERAKQKLSLSYILVKPLQGIGKVDDNDNLDDVLAFGCQNILTSFRDMNADLVKMADMFQGGIDFESQEFKDFMKSVDDKVIEYNDEEVNRLLDMEPVELANEQAKAIHVDGQNQKVKEGGALDKNDFFAAFRVAEFKVTQKEQDDENESTVARDRKKQVIQAKPTGIVADNTRYWTELFTKTFGGDVLKNQQKPDEQTTEITEIDSDLSVFKQSDKKKQNILYIYDERQIPVIRFNLDVEKEQYKIFKHFVQNTTNSLIDVSNKSSYQFDLNETTVRQVQAIRHFVFQGLPNSLLEASNSLIKYAFASPVLCSTSINHRELYKLQFEHQFELDQVLLQYLEIVQKAELKIIENLLQSDNEQIKQLKQHKDFENLQAEIQRNIDQNTCFVYQNVFAFSRKDSNSIISININDGSLQNDELAVQTDLKTYLKQLVSDTFLSQGTRVYCISLLSFVPPGKFDPNLTLQLRNLVAYYLKLSLTQIDYLLTSVQEIQFSFNVIFFRKIIVEIYRKFLLSGSNFEQIAKLTNLDVAKTCNSVVANLPQSLQMELRPEITSSGNFSLELIQPELRRLYMVLAKQEHVVSKTALNADYDEKLREKLLPGLENDVFKQFCNQFIVFTVILGQFFIVNENHIMLFQQQQKYIHIINYNDELDAEYDLLQKTFSKPKPVICVQKYNNNNSQLTEKTQSKIIQLKFQLTQIQLAMQSFKEESVSTSEHEKFLQNLQVQKSSVLTQIELLQKQTSTKETAKYIFLDYIKNSVLRSISGVEIQQPGKALCKHQKGQKEGFWHPADSLAFGVDYQNRKKLWNFFAKVGFPVDLAVFRLYKSKLGQQGAIKIVTDIFGENFDEKFVQMNQFFRDRMIALFEAQLSLNFNQDPNIQKCENYVTLLNKNAPVVWKNLPFDFFITQFSKEQLFLLLFTCAVHDGCQHFLVNIINHPDGEKGVLEALFQLPIISAFDHAPFGFVVSATEPLPMFTKNRVVCNERRRKLIIEQFTIYVTTYLPKLSLFLPSTTINFIQKLLDNEWYSLFSGLIILTLNRYGLANFEEFALRDTSIGLGPVLQNLIKNTPKVKSERIEKSQTFIISDPAKLFQNTYLSERDKASFLAAILSVFLLGCQFSLDNDWEKKCFQEEIQVGSKDVWSAMGNVLGKSWGMEYQECVEMKGDVENVVRWFSEFKFSNVISECYKQNK</sequence>
<dbReference type="InterPro" id="IPR013083">
    <property type="entry name" value="Znf_RING/FYVE/PHD"/>
</dbReference>
<dbReference type="GO" id="GO:0016887">
    <property type="term" value="F:ATP hydrolysis activity"/>
    <property type="evidence" value="ECO:0007669"/>
    <property type="project" value="TreeGrafter"/>
</dbReference>
<evidence type="ECO:0000256" key="3">
    <source>
        <dbReference type="ARBA" id="ARBA00022771"/>
    </source>
</evidence>
<dbReference type="Pfam" id="PF00271">
    <property type="entry name" value="Helicase_C"/>
    <property type="match status" value="1"/>
</dbReference>
<proteinExistence type="predicted"/>
<dbReference type="Gene3D" id="3.40.50.10810">
    <property type="entry name" value="Tandem AAA-ATPase domain"/>
    <property type="match status" value="2"/>
</dbReference>
<dbReference type="GO" id="GO:0005524">
    <property type="term" value="F:ATP binding"/>
    <property type="evidence" value="ECO:0007669"/>
    <property type="project" value="InterPro"/>
</dbReference>
<keyword evidence="5" id="KW-0862">Zinc</keyword>
<dbReference type="PANTHER" id="PTHR45623:SF17">
    <property type="entry name" value="CHROMODOMAIN-HELICASE-DNA-BINDING PROTEIN 3-RELATED"/>
    <property type="match status" value="1"/>
</dbReference>
<evidence type="ECO:0000256" key="4">
    <source>
        <dbReference type="ARBA" id="ARBA00022801"/>
    </source>
</evidence>
<dbReference type="PANTHER" id="PTHR45623">
    <property type="entry name" value="CHROMODOMAIN-HELICASE-DNA-BINDING PROTEIN 3-RELATED-RELATED"/>
    <property type="match status" value="1"/>
</dbReference>
<evidence type="ECO:0000256" key="1">
    <source>
        <dbReference type="ARBA" id="ARBA00004123"/>
    </source>
</evidence>
<dbReference type="VEuPathDB" id="GiardiaDB:SS50377_27462"/>
<dbReference type="GO" id="GO:0000785">
    <property type="term" value="C:chromatin"/>
    <property type="evidence" value="ECO:0007669"/>
    <property type="project" value="TreeGrafter"/>
</dbReference>
<dbReference type="EMBL" id="KI546139">
    <property type="protein sequence ID" value="EST43248.1"/>
    <property type="molecule type" value="Genomic_DNA"/>
</dbReference>
<reference evidence="10" key="2">
    <citation type="submission" date="2020-12" db="EMBL/GenBank/DDBJ databases">
        <title>New Spironucleus salmonicida genome in near-complete chromosomes.</title>
        <authorList>
            <person name="Xu F."/>
            <person name="Kurt Z."/>
            <person name="Jimenez-Gonzalez A."/>
            <person name="Astvaldsson A."/>
            <person name="Andersson J.O."/>
            <person name="Svard S.G."/>
        </authorList>
    </citation>
    <scope>NUCLEOTIDE SEQUENCE</scope>
    <source>
        <strain evidence="10">ATCC 50377</strain>
    </source>
</reference>
<dbReference type="Gene3D" id="3.40.50.300">
    <property type="entry name" value="P-loop containing nucleotide triphosphate hydrolases"/>
    <property type="match status" value="1"/>
</dbReference>
<dbReference type="SUPFAM" id="SSF52540">
    <property type="entry name" value="P-loop containing nucleoside triphosphate hydrolases"/>
    <property type="match status" value="2"/>
</dbReference>
<protein>
    <submittedName>
        <fullName evidence="9">Chromodomain helicase-DNA-binding protein</fullName>
    </submittedName>
</protein>
<accession>V6LG44</accession>